<evidence type="ECO:0000256" key="9">
    <source>
        <dbReference type="ARBA" id="ARBA00022763"/>
    </source>
</evidence>
<dbReference type="GO" id="GO:0003887">
    <property type="term" value="F:DNA-directed DNA polymerase activity"/>
    <property type="evidence" value="ECO:0007669"/>
    <property type="project" value="UniProtKB-UniRule"/>
</dbReference>
<sequence>MGRLSRLPGTEGGEDLICHVDMDCFYAACERLREPALRGQPVVVGMGYEPGNDIGAVATASYEAREYGVESAQAISEALKQLPRKREAAKDAELSVSEAGFYRPVDMPFYESVATEVKEILETKAAVVREVSIDEAYLDITDRTGWEEVEEFCRALKDEIATAVGVTASIGVAPTMSASKVASDHDKPDGLVIVRPGNVAEFFAPLDVEAVHGIGPVTAEQLRQEGIETAGDVAQADPVTLESWFGERGRRIYRFSRGEDDRSVEPRGKPKSFSRESAFAQATADINKQQERIQTLATAVAGRASGRDVLYQTISVKVVTPPFNVQTRAQSLPGPVADAELVERVAKDLFEEFEGERVRKLGVRVANLSFTEETQSQLGEWEEKTDSDSSPDPNRRSGQHSLTEYE</sequence>
<feature type="binding site" evidence="15">
    <location>
        <position position="134"/>
    </location>
    <ligand>
        <name>Mg(2+)</name>
        <dbReference type="ChEBI" id="CHEBI:18420"/>
    </ligand>
</feature>
<comment type="function">
    <text evidence="15">Poorly processive, error-prone DNA polymerase involved in untargeted mutagenesis. Copies undamaged DNA at stalled replication forks, which arise in vivo from mismatched or misaligned primer ends. These misaligned primers can be extended by PolIV. Exhibits no 3'-5' exonuclease (proofreading) activity. May be involved in translesional synthesis.</text>
</comment>
<evidence type="ECO:0000256" key="1">
    <source>
        <dbReference type="ARBA" id="ARBA00004496"/>
    </source>
</evidence>
<dbReference type="EMBL" id="JBHSZQ010000047">
    <property type="protein sequence ID" value="MFC7126907.1"/>
    <property type="molecule type" value="Genomic_DNA"/>
</dbReference>
<evidence type="ECO:0000256" key="8">
    <source>
        <dbReference type="ARBA" id="ARBA00022723"/>
    </source>
</evidence>
<evidence type="ECO:0000256" key="5">
    <source>
        <dbReference type="ARBA" id="ARBA00022679"/>
    </source>
</evidence>
<dbReference type="InterPro" id="IPR043128">
    <property type="entry name" value="Rev_trsase/Diguanyl_cyclase"/>
</dbReference>
<keyword evidence="13 15" id="KW-0234">DNA repair</keyword>
<evidence type="ECO:0000256" key="13">
    <source>
        <dbReference type="ARBA" id="ARBA00023204"/>
    </source>
</evidence>
<dbReference type="PANTHER" id="PTHR11076">
    <property type="entry name" value="DNA REPAIR POLYMERASE UMUC / TRANSFERASE FAMILY MEMBER"/>
    <property type="match status" value="1"/>
</dbReference>
<feature type="binding site" evidence="15">
    <location>
        <position position="21"/>
    </location>
    <ligand>
        <name>Mg(2+)</name>
        <dbReference type="ChEBI" id="CHEBI:18420"/>
    </ligand>
</feature>
<comment type="similarity">
    <text evidence="2 15">Belongs to the DNA polymerase type-Y family.</text>
</comment>
<dbReference type="Gene3D" id="1.10.150.20">
    <property type="entry name" value="5' to 3' exonuclease, C-terminal subdomain"/>
    <property type="match status" value="1"/>
</dbReference>
<dbReference type="Pfam" id="PF21999">
    <property type="entry name" value="IMS_HHH_1"/>
    <property type="match status" value="1"/>
</dbReference>
<keyword evidence="11 15" id="KW-0239">DNA-directed DNA polymerase</keyword>
<evidence type="ECO:0000256" key="16">
    <source>
        <dbReference type="SAM" id="MobiDB-lite"/>
    </source>
</evidence>
<dbReference type="InterPro" id="IPR050116">
    <property type="entry name" value="DNA_polymerase-Y"/>
</dbReference>
<dbReference type="PANTHER" id="PTHR11076:SF33">
    <property type="entry name" value="DNA POLYMERASE KAPPA"/>
    <property type="match status" value="1"/>
</dbReference>
<dbReference type="GO" id="GO:0003677">
    <property type="term" value="F:DNA binding"/>
    <property type="evidence" value="ECO:0007669"/>
    <property type="project" value="UniProtKB-UniRule"/>
</dbReference>
<dbReference type="Gene3D" id="3.30.70.270">
    <property type="match status" value="1"/>
</dbReference>
<evidence type="ECO:0000313" key="18">
    <source>
        <dbReference type="EMBL" id="MFC7126907.1"/>
    </source>
</evidence>
<dbReference type="GO" id="GO:0005737">
    <property type="term" value="C:cytoplasm"/>
    <property type="evidence" value="ECO:0007669"/>
    <property type="project" value="UniProtKB-SubCell"/>
</dbReference>
<dbReference type="NCBIfam" id="NF002677">
    <property type="entry name" value="PRK02406.1"/>
    <property type="match status" value="1"/>
</dbReference>
<evidence type="ECO:0000256" key="3">
    <source>
        <dbReference type="ARBA" id="ARBA00022457"/>
    </source>
</evidence>
<dbReference type="GO" id="GO:0006281">
    <property type="term" value="P:DNA repair"/>
    <property type="evidence" value="ECO:0007669"/>
    <property type="project" value="UniProtKB-UniRule"/>
</dbReference>
<feature type="domain" description="UmuC" evidence="17">
    <location>
        <begin position="17"/>
        <end position="215"/>
    </location>
</feature>
<dbReference type="EC" id="2.7.7.7" evidence="15"/>
<keyword evidence="5 15" id="KW-0808">Transferase</keyword>
<keyword evidence="7 15" id="KW-0235">DNA replication</keyword>
<evidence type="ECO:0000256" key="11">
    <source>
        <dbReference type="ARBA" id="ARBA00022932"/>
    </source>
</evidence>
<evidence type="ECO:0000259" key="17">
    <source>
        <dbReference type="PROSITE" id="PS50173"/>
    </source>
</evidence>
<accession>A0ABD5X7E6</accession>
<evidence type="ECO:0000256" key="14">
    <source>
        <dbReference type="ARBA" id="ARBA00049244"/>
    </source>
</evidence>
<evidence type="ECO:0000256" key="6">
    <source>
        <dbReference type="ARBA" id="ARBA00022695"/>
    </source>
</evidence>
<evidence type="ECO:0000256" key="7">
    <source>
        <dbReference type="ARBA" id="ARBA00022705"/>
    </source>
</evidence>
<proteinExistence type="inferred from homology"/>
<dbReference type="RefSeq" id="WP_267637248.1">
    <property type="nucleotide sequence ID" value="NZ_JAODIY010000009.1"/>
</dbReference>
<keyword evidence="12 15" id="KW-0238">DNA-binding</keyword>
<dbReference type="InterPro" id="IPR036775">
    <property type="entry name" value="DNA_pol_Y-fam_lit_finger_sf"/>
</dbReference>
<keyword evidence="10 15" id="KW-0460">Magnesium</keyword>
<dbReference type="SUPFAM" id="SSF56672">
    <property type="entry name" value="DNA/RNA polymerases"/>
    <property type="match status" value="1"/>
</dbReference>
<dbReference type="Gene3D" id="3.30.1490.100">
    <property type="entry name" value="DNA polymerase, Y-family, little finger domain"/>
    <property type="match status" value="1"/>
</dbReference>
<name>A0ABD5X7E6_9EURY</name>
<dbReference type="InterPro" id="IPR053848">
    <property type="entry name" value="IMS_HHH_1"/>
</dbReference>
<dbReference type="GO" id="GO:0000287">
    <property type="term" value="F:magnesium ion binding"/>
    <property type="evidence" value="ECO:0007669"/>
    <property type="project" value="UniProtKB-UniRule"/>
</dbReference>
<keyword evidence="9 15" id="KW-0227">DNA damage</keyword>
<dbReference type="InterPro" id="IPR001126">
    <property type="entry name" value="UmuC"/>
</dbReference>
<comment type="subunit">
    <text evidence="15">Monomer.</text>
</comment>
<comment type="caution">
    <text evidence="18">The sequence shown here is derived from an EMBL/GenBank/DDBJ whole genome shotgun (WGS) entry which is preliminary data.</text>
</comment>
<dbReference type="AlphaFoldDB" id="A0ABD5X7E6"/>
<comment type="catalytic activity">
    <reaction evidence="14 15">
        <text>DNA(n) + a 2'-deoxyribonucleoside 5'-triphosphate = DNA(n+1) + diphosphate</text>
        <dbReference type="Rhea" id="RHEA:22508"/>
        <dbReference type="Rhea" id="RHEA-COMP:17339"/>
        <dbReference type="Rhea" id="RHEA-COMP:17340"/>
        <dbReference type="ChEBI" id="CHEBI:33019"/>
        <dbReference type="ChEBI" id="CHEBI:61560"/>
        <dbReference type="ChEBI" id="CHEBI:173112"/>
        <dbReference type="EC" id="2.7.7.7"/>
    </reaction>
</comment>
<dbReference type="Pfam" id="PF00817">
    <property type="entry name" value="IMS"/>
    <property type="match status" value="1"/>
</dbReference>
<evidence type="ECO:0000313" key="19">
    <source>
        <dbReference type="Proteomes" id="UP001596414"/>
    </source>
</evidence>
<evidence type="ECO:0000256" key="4">
    <source>
        <dbReference type="ARBA" id="ARBA00022490"/>
    </source>
</evidence>
<comment type="cofactor">
    <cofactor evidence="15">
        <name>Mg(2+)</name>
        <dbReference type="ChEBI" id="CHEBI:18420"/>
    </cofactor>
    <text evidence="15">Binds 2 magnesium ions per subunit.</text>
</comment>
<dbReference type="GO" id="GO:0006261">
    <property type="term" value="P:DNA-templated DNA replication"/>
    <property type="evidence" value="ECO:0007669"/>
    <property type="project" value="UniProtKB-UniRule"/>
</dbReference>
<dbReference type="Gene3D" id="3.40.1170.60">
    <property type="match status" value="1"/>
</dbReference>
<keyword evidence="4 15" id="KW-0963">Cytoplasm</keyword>
<feature type="site" description="Substrate discrimination" evidence="15">
    <location>
        <position position="26"/>
    </location>
</feature>
<evidence type="ECO:0000256" key="12">
    <source>
        <dbReference type="ARBA" id="ARBA00023125"/>
    </source>
</evidence>
<dbReference type="PROSITE" id="PS50173">
    <property type="entry name" value="UMUC"/>
    <property type="match status" value="1"/>
</dbReference>
<dbReference type="HAMAP" id="MF_01113">
    <property type="entry name" value="DNApol_IV"/>
    <property type="match status" value="1"/>
</dbReference>
<evidence type="ECO:0000256" key="15">
    <source>
        <dbReference type="HAMAP-Rule" id="MF_01113"/>
    </source>
</evidence>
<evidence type="ECO:0000256" key="2">
    <source>
        <dbReference type="ARBA" id="ARBA00010945"/>
    </source>
</evidence>
<dbReference type="SUPFAM" id="SSF100879">
    <property type="entry name" value="Lesion bypass DNA polymerase (Y-family), little finger domain"/>
    <property type="match status" value="1"/>
</dbReference>
<organism evidence="18 19">
    <name type="scientific">Halovenus rubra</name>
    <dbReference type="NCBI Taxonomy" id="869890"/>
    <lineage>
        <taxon>Archaea</taxon>
        <taxon>Methanobacteriati</taxon>
        <taxon>Methanobacteriota</taxon>
        <taxon>Stenosarchaea group</taxon>
        <taxon>Halobacteria</taxon>
        <taxon>Halobacteriales</taxon>
        <taxon>Haloarculaceae</taxon>
        <taxon>Halovenus</taxon>
    </lineage>
</organism>
<keyword evidence="6 15" id="KW-0548">Nucleotidyltransferase</keyword>
<dbReference type="InterPro" id="IPR043502">
    <property type="entry name" value="DNA/RNA_pol_sf"/>
</dbReference>
<evidence type="ECO:0000256" key="10">
    <source>
        <dbReference type="ARBA" id="ARBA00022842"/>
    </source>
</evidence>
<dbReference type="InterPro" id="IPR022880">
    <property type="entry name" value="DNApol_IV"/>
</dbReference>
<gene>
    <name evidence="18" type="primary">dinB</name>
    <name evidence="15" type="synonym">dbh</name>
    <name evidence="18" type="ORF">ACFQJ7_12890</name>
</gene>
<comment type="subcellular location">
    <subcellularLocation>
        <location evidence="1 15">Cytoplasm</location>
    </subcellularLocation>
</comment>
<keyword evidence="8 15" id="KW-0479">Metal-binding</keyword>
<dbReference type="Pfam" id="PF11799">
    <property type="entry name" value="IMS_C"/>
    <property type="match status" value="1"/>
</dbReference>
<dbReference type="Proteomes" id="UP001596414">
    <property type="component" value="Unassembled WGS sequence"/>
</dbReference>
<protein>
    <recommendedName>
        <fullName evidence="15">DNA polymerase IV</fullName>
        <shortName evidence="15">Pol IV</shortName>
        <ecNumber evidence="15">2.7.7.7</ecNumber>
    </recommendedName>
</protein>
<feature type="active site" evidence="15">
    <location>
        <position position="135"/>
    </location>
</feature>
<reference evidence="18 19" key="1">
    <citation type="journal article" date="2014" name="Int. J. Syst. Evol. Microbiol.">
        <title>Complete genome sequence of Corynebacterium casei LMG S-19264T (=DSM 44701T), isolated from a smear-ripened cheese.</title>
        <authorList>
            <consortium name="US DOE Joint Genome Institute (JGI-PGF)"/>
            <person name="Walter F."/>
            <person name="Albersmeier A."/>
            <person name="Kalinowski J."/>
            <person name="Ruckert C."/>
        </authorList>
    </citation>
    <scope>NUCLEOTIDE SEQUENCE [LARGE SCALE GENOMIC DNA]</scope>
    <source>
        <strain evidence="18 19">CGMCC 4.7215</strain>
    </source>
</reference>
<feature type="region of interest" description="Disordered" evidence="16">
    <location>
        <begin position="373"/>
        <end position="406"/>
    </location>
</feature>
<dbReference type="InterPro" id="IPR017961">
    <property type="entry name" value="DNA_pol_Y-fam_little_finger"/>
</dbReference>
<keyword evidence="3 15" id="KW-0515">Mutator protein</keyword>
<dbReference type="CDD" id="cd03586">
    <property type="entry name" value="PolY_Pol_IV_kappa"/>
    <property type="match status" value="1"/>
</dbReference>